<feature type="signal peptide" evidence="1">
    <location>
        <begin position="1"/>
        <end position="17"/>
    </location>
</feature>
<name>A0ABQ1HZU4_9ALTE</name>
<feature type="chain" id="PRO_5046101875" description="Lipoprotein" evidence="1">
    <location>
        <begin position="18"/>
        <end position="137"/>
    </location>
</feature>
<dbReference type="EMBL" id="BMDY01000007">
    <property type="protein sequence ID" value="GGB02323.1"/>
    <property type="molecule type" value="Genomic_DNA"/>
</dbReference>
<evidence type="ECO:0000256" key="1">
    <source>
        <dbReference type="SAM" id="SignalP"/>
    </source>
</evidence>
<keyword evidence="1" id="KW-0732">Signal</keyword>
<evidence type="ECO:0000313" key="2">
    <source>
        <dbReference type="EMBL" id="GGB02323.1"/>
    </source>
</evidence>
<dbReference type="RefSeq" id="WP_055734447.1">
    <property type="nucleotide sequence ID" value="NZ_BMDY01000007.1"/>
</dbReference>
<protein>
    <recommendedName>
        <fullName evidence="4">Lipoprotein</fullName>
    </recommendedName>
</protein>
<keyword evidence="3" id="KW-1185">Reference proteome</keyword>
<dbReference type="PROSITE" id="PS51257">
    <property type="entry name" value="PROKAR_LIPOPROTEIN"/>
    <property type="match status" value="1"/>
</dbReference>
<dbReference type="Proteomes" id="UP000651977">
    <property type="component" value="Unassembled WGS sequence"/>
</dbReference>
<sequence>MKKLIIASICFGLAACASTPTVEEAVAAYHTELNAPYKETLREQITEECAQVNYRDNAVKAHCYVADDVIVYEYRLLKFSMQWNAQAAAKITKRLLKQYCEDLSDEPLKYGFGLLVDLKGRNGFVGKVNTYQDCLAL</sequence>
<gene>
    <name evidence="2" type="ORF">GCM10007414_14550</name>
</gene>
<comment type="caution">
    <text evidence="2">The sequence shown here is derived from an EMBL/GenBank/DDBJ whole genome shotgun (WGS) entry which is preliminary data.</text>
</comment>
<evidence type="ECO:0000313" key="3">
    <source>
        <dbReference type="Proteomes" id="UP000651977"/>
    </source>
</evidence>
<organism evidence="2 3">
    <name type="scientific">Agarivorans gilvus</name>
    <dbReference type="NCBI Taxonomy" id="680279"/>
    <lineage>
        <taxon>Bacteria</taxon>
        <taxon>Pseudomonadati</taxon>
        <taxon>Pseudomonadota</taxon>
        <taxon>Gammaproteobacteria</taxon>
        <taxon>Alteromonadales</taxon>
        <taxon>Alteromonadaceae</taxon>
        <taxon>Agarivorans</taxon>
    </lineage>
</organism>
<proteinExistence type="predicted"/>
<accession>A0ABQ1HZU4</accession>
<reference evidence="3" key="1">
    <citation type="journal article" date="2019" name="Int. J. Syst. Evol. Microbiol.">
        <title>The Global Catalogue of Microorganisms (GCM) 10K type strain sequencing project: providing services to taxonomists for standard genome sequencing and annotation.</title>
        <authorList>
            <consortium name="The Broad Institute Genomics Platform"/>
            <consortium name="The Broad Institute Genome Sequencing Center for Infectious Disease"/>
            <person name="Wu L."/>
            <person name="Ma J."/>
        </authorList>
    </citation>
    <scope>NUCLEOTIDE SEQUENCE [LARGE SCALE GENOMIC DNA]</scope>
    <source>
        <strain evidence="3">CGMCC 1.10131</strain>
    </source>
</reference>
<evidence type="ECO:0008006" key="4">
    <source>
        <dbReference type="Google" id="ProtNLM"/>
    </source>
</evidence>